<evidence type="ECO:0008006" key="3">
    <source>
        <dbReference type="Google" id="ProtNLM"/>
    </source>
</evidence>
<evidence type="ECO:0000313" key="1">
    <source>
        <dbReference type="EMBL" id="NMQ19900.1"/>
    </source>
</evidence>
<dbReference type="EMBL" id="SPMZ01000034">
    <property type="protein sequence ID" value="NMQ19900.1"/>
    <property type="molecule type" value="Genomic_DNA"/>
</dbReference>
<name>A0ABX1TKH7_9GAMM</name>
<keyword evidence="2" id="KW-1185">Reference proteome</keyword>
<proteinExistence type="predicted"/>
<evidence type="ECO:0000313" key="2">
    <source>
        <dbReference type="Proteomes" id="UP000760480"/>
    </source>
</evidence>
<accession>A0ABX1TKH7</accession>
<reference evidence="1 2" key="1">
    <citation type="submission" date="2019-03" db="EMBL/GenBank/DDBJ databases">
        <title>Metabolic reconstructions from genomes of highly enriched 'Candidatus Accumulibacter' and 'Candidatus Competibacter' bioreactor populations.</title>
        <authorList>
            <person name="Annavajhala M.K."/>
            <person name="Welles L."/>
            <person name="Abbas B."/>
            <person name="Sorokin D."/>
            <person name="Park H."/>
            <person name="Van Loosdrecht M."/>
            <person name="Chandran K."/>
        </authorList>
    </citation>
    <scope>NUCLEOTIDE SEQUENCE [LARGE SCALE GENOMIC DNA]</scope>
    <source>
        <strain evidence="1 2">SBR_G</strain>
    </source>
</reference>
<gene>
    <name evidence="1" type="ORF">E4P82_12245</name>
</gene>
<sequence>MRGGTLSQRIGEFLKELEVTEGRSTGIPKILKEMAANHCGSRTPAMVAPVVFGQSSRRPSTSRALTVTSCHVEFFRARCFARKT</sequence>
<protein>
    <recommendedName>
        <fullName evidence="3">ATP-dependent DNA helicase RecG C-terminal domain-containing protein</fullName>
    </recommendedName>
</protein>
<comment type="caution">
    <text evidence="1">The sequence shown here is derived from an EMBL/GenBank/DDBJ whole genome shotgun (WGS) entry which is preliminary data.</text>
</comment>
<organism evidence="1 2">
    <name type="scientific">Candidatus Competibacter phosphatis</name>
    <dbReference type="NCBI Taxonomy" id="221280"/>
    <lineage>
        <taxon>Bacteria</taxon>
        <taxon>Pseudomonadati</taxon>
        <taxon>Pseudomonadota</taxon>
        <taxon>Gammaproteobacteria</taxon>
        <taxon>Candidatus Competibacteraceae</taxon>
        <taxon>Candidatus Competibacter</taxon>
    </lineage>
</organism>
<dbReference type="Proteomes" id="UP000760480">
    <property type="component" value="Unassembled WGS sequence"/>
</dbReference>